<sequence>MFHTMDTFRKGQHAGLPESKLTQLTQINKPSTGKMKLKKFLKSKDQSLFYSLFFGLYP</sequence>
<organism evidence="2">
    <name type="scientific">Glycine max</name>
    <name type="common">Soybean</name>
    <name type="synonym">Glycine hispida</name>
    <dbReference type="NCBI Taxonomy" id="3847"/>
    <lineage>
        <taxon>Eukaryota</taxon>
        <taxon>Viridiplantae</taxon>
        <taxon>Streptophyta</taxon>
        <taxon>Embryophyta</taxon>
        <taxon>Tracheophyta</taxon>
        <taxon>Spermatophyta</taxon>
        <taxon>Magnoliopsida</taxon>
        <taxon>eudicotyledons</taxon>
        <taxon>Gunneridae</taxon>
        <taxon>Pentapetalae</taxon>
        <taxon>rosids</taxon>
        <taxon>fabids</taxon>
        <taxon>Fabales</taxon>
        <taxon>Fabaceae</taxon>
        <taxon>Papilionoideae</taxon>
        <taxon>50 kb inversion clade</taxon>
        <taxon>NPAAA clade</taxon>
        <taxon>indigoferoid/millettioid clade</taxon>
        <taxon>Phaseoleae</taxon>
        <taxon>Glycine</taxon>
        <taxon>Glycine subgen. Soja</taxon>
    </lineage>
</organism>
<dbReference type="EMBL" id="CM000843">
    <property type="protein sequence ID" value="KRH35523.1"/>
    <property type="molecule type" value="Genomic_DNA"/>
</dbReference>
<dbReference type="AlphaFoldDB" id="K7LL96"/>
<accession>K7LL96</accession>
<evidence type="ECO:0000256" key="1">
    <source>
        <dbReference type="SAM" id="MobiDB-lite"/>
    </source>
</evidence>
<name>K7LL96_SOYBN</name>
<dbReference type="InParanoid" id="K7LL96"/>
<keyword evidence="4" id="KW-1185">Reference proteome</keyword>
<evidence type="ECO:0000313" key="4">
    <source>
        <dbReference type="Proteomes" id="UP000008827"/>
    </source>
</evidence>
<dbReference type="PaxDb" id="3847-GLYMA10G39350.1"/>
<reference evidence="2 3" key="1">
    <citation type="journal article" date="2010" name="Nature">
        <title>Genome sequence of the palaeopolyploid soybean.</title>
        <authorList>
            <person name="Schmutz J."/>
            <person name="Cannon S.B."/>
            <person name="Schlueter J."/>
            <person name="Ma J."/>
            <person name="Mitros T."/>
            <person name="Nelson W."/>
            <person name="Hyten D.L."/>
            <person name="Song Q."/>
            <person name="Thelen J.J."/>
            <person name="Cheng J."/>
            <person name="Xu D."/>
            <person name="Hellsten U."/>
            <person name="May G.D."/>
            <person name="Yu Y."/>
            <person name="Sakurai T."/>
            <person name="Umezawa T."/>
            <person name="Bhattacharyya M.K."/>
            <person name="Sandhu D."/>
            <person name="Valliyodan B."/>
            <person name="Lindquist E."/>
            <person name="Peto M."/>
            <person name="Grant D."/>
            <person name="Shu S."/>
            <person name="Goodstein D."/>
            <person name="Barry K."/>
            <person name="Futrell-Griggs M."/>
            <person name="Abernathy B."/>
            <person name="Du J."/>
            <person name="Tian Z."/>
            <person name="Zhu L."/>
            <person name="Gill N."/>
            <person name="Joshi T."/>
            <person name="Libault M."/>
            <person name="Sethuraman A."/>
            <person name="Zhang X.-C."/>
            <person name="Shinozaki K."/>
            <person name="Nguyen H.T."/>
            <person name="Wing R.A."/>
            <person name="Cregan P."/>
            <person name="Specht J."/>
            <person name="Grimwood J."/>
            <person name="Rokhsar D."/>
            <person name="Stacey G."/>
            <person name="Shoemaker R.C."/>
            <person name="Jackson S.A."/>
        </authorList>
    </citation>
    <scope>NUCLEOTIDE SEQUENCE</scope>
    <source>
        <strain evidence="3">cv. Williams 82</strain>
        <tissue evidence="2">Callus</tissue>
    </source>
</reference>
<dbReference type="Gramene" id="KRH35523">
    <property type="protein sequence ID" value="KRH35523"/>
    <property type="gene ID" value="GLYMA_10G248200"/>
</dbReference>
<dbReference type="Proteomes" id="UP000008827">
    <property type="component" value="Chromosome 10"/>
</dbReference>
<proteinExistence type="predicted"/>
<reference evidence="3" key="2">
    <citation type="submission" date="2018-02" db="UniProtKB">
        <authorList>
            <consortium name="EnsemblPlants"/>
        </authorList>
    </citation>
    <scope>IDENTIFICATION</scope>
    <source>
        <strain evidence="3">Williams 82</strain>
    </source>
</reference>
<feature type="region of interest" description="Disordered" evidence="1">
    <location>
        <begin position="1"/>
        <end position="23"/>
    </location>
</feature>
<evidence type="ECO:0000313" key="2">
    <source>
        <dbReference type="EMBL" id="KRH35523.1"/>
    </source>
</evidence>
<gene>
    <name evidence="2" type="ORF">GLYMA_10G248200</name>
</gene>
<dbReference type="HOGENOM" id="CLU_2982909_0_0_1"/>
<evidence type="ECO:0000313" key="3">
    <source>
        <dbReference type="EnsemblPlants" id="KRH35523"/>
    </source>
</evidence>
<reference evidence="2" key="3">
    <citation type="submission" date="2018-07" db="EMBL/GenBank/DDBJ databases">
        <title>WGS assembly of Glycine max.</title>
        <authorList>
            <person name="Schmutz J."/>
            <person name="Cannon S."/>
            <person name="Schlueter J."/>
            <person name="Ma J."/>
            <person name="Mitros T."/>
            <person name="Nelson W."/>
            <person name="Hyten D."/>
            <person name="Song Q."/>
            <person name="Thelen J."/>
            <person name="Cheng J."/>
            <person name="Xu D."/>
            <person name="Hellsten U."/>
            <person name="May G."/>
            <person name="Yu Y."/>
            <person name="Sakurai T."/>
            <person name="Umezawa T."/>
            <person name="Bhattacharyya M."/>
            <person name="Sandhu D."/>
            <person name="Valliyodan B."/>
            <person name="Lindquist E."/>
            <person name="Peto M."/>
            <person name="Grant D."/>
            <person name="Shu S."/>
            <person name="Goodstein D."/>
            <person name="Barry K."/>
            <person name="Futrell-Griggs M."/>
            <person name="Abernathy B."/>
            <person name="Du J."/>
            <person name="Tian Z."/>
            <person name="Zhu L."/>
            <person name="Gill N."/>
            <person name="Joshi T."/>
            <person name="Libault M."/>
            <person name="Sethuraman A."/>
            <person name="Zhang X."/>
            <person name="Shinozaki K."/>
            <person name="Nguyen H."/>
            <person name="Wing R."/>
            <person name="Cregan P."/>
            <person name="Specht J."/>
            <person name="Grimwood J."/>
            <person name="Rokhsar D."/>
            <person name="Stacey G."/>
            <person name="Shoemaker R."/>
            <person name="Jackson S."/>
        </authorList>
    </citation>
    <scope>NUCLEOTIDE SEQUENCE</scope>
    <source>
        <tissue evidence="2">Callus</tissue>
    </source>
</reference>
<protein>
    <submittedName>
        <fullName evidence="2 3">Uncharacterized protein</fullName>
    </submittedName>
</protein>
<dbReference type="EnsemblPlants" id="KRH35523">
    <property type="protein sequence ID" value="KRH35523"/>
    <property type="gene ID" value="GLYMA_10G248200"/>
</dbReference>